<protein>
    <submittedName>
        <fullName evidence="2">Sigma-E factor negative regulatory protein</fullName>
    </submittedName>
</protein>
<reference evidence="2 3" key="1">
    <citation type="submission" date="2020-06" db="EMBL/GenBank/DDBJ databases">
        <title>Schlegella sp. ID0723 isolated from air conditioner.</title>
        <authorList>
            <person name="Kim D.Y."/>
            <person name="Kim D.-U."/>
        </authorList>
    </citation>
    <scope>NUCLEOTIDE SEQUENCE [LARGE SCALE GENOMIC DNA]</scope>
    <source>
        <strain evidence="2 3">ID0723</strain>
    </source>
</reference>
<evidence type="ECO:0000313" key="3">
    <source>
        <dbReference type="Proteomes" id="UP000529637"/>
    </source>
</evidence>
<sequence>MQTPAGSDAAMERLSALVDGELDLIGADQACSSWRDDASARSTWHAYQLIGDVLRSDDLASDGDHDASFLAAFRERLAAEPVVLAPAALPDRVQHADDAERVGSRTTWKMPVALAAGFVMVIGVTGLVRTNDAPSTTAAGPMPVVAPSMPAPATVASNGVIRDPTLDRYLAAHRQFGGTSMLGASSVFVRSAAADGPRR</sequence>
<dbReference type="InterPro" id="IPR052383">
    <property type="entry name" value="Anti-sigma-E_RseA-like"/>
</dbReference>
<evidence type="ECO:0000259" key="1">
    <source>
        <dbReference type="Pfam" id="PF03872"/>
    </source>
</evidence>
<dbReference type="Pfam" id="PF03872">
    <property type="entry name" value="RseA_N"/>
    <property type="match status" value="1"/>
</dbReference>
<dbReference type="PANTHER" id="PTHR38104:SF1">
    <property type="entry name" value="ANTI-SIGMA-E FACTOR RSEA"/>
    <property type="match status" value="1"/>
</dbReference>
<dbReference type="CDD" id="cd16328">
    <property type="entry name" value="RseA_N"/>
    <property type="match status" value="1"/>
</dbReference>
<dbReference type="GO" id="GO:0016989">
    <property type="term" value="F:sigma factor antagonist activity"/>
    <property type="evidence" value="ECO:0007669"/>
    <property type="project" value="InterPro"/>
</dbReference>
<proteinExistence type="predicted"/>
<feature type="domain" description="Anti sigma-E protein RseA N-terminal" evidence="1">
    <location>
        <begin position="11"/>
        <end position="99"/>
    </location>
</feature>
<dbReference type="SUPFAM" id="SSF89069">
    <property type="entry name" value="N-terminal, cytoplasmic domain of anti-sigmaE factor RseA"/>
    <property type="match status" value="1"/>
</dbReference>
<organism evidence="2 3">
    <name type="scientific">Piscinibacter koreensis</name>
    <dbReference type="NCBI Taxonomy" id="2742824"/>
    <lineage>
        <taxon>Bacteria</taxon>
        <taxon>Pseudomonadati</taxon>
        <taxon>Pseudomonadota</taxon>
        <taxon>Betaproteobacteria</taxon>
        <taxon>Burkholderiales</taxon>
        <taxon>Sphaerotilaceae</taxon>
        <taxon>Piscinibacter</taxon>
    </lineage>
</organism>
<dbReference type="InterPro" id="IPR005572">
    <property type="entry name" value="Anti-sigma_E_RseA_N"/>
</dbReference>
<dbReference type="InterPro" id="IPR036147">
    <property type="entry name" value="Anti-sigma_E_RseA_N_sf"/>
</dbReference>
<gene>
    <name evidence="2" type="ORF">HQN59_14480</name>
</gene>
<dbReference type="RefSeq" id="WP_176069810.1">
    <property type="nucleotide sequence ID" value="NZ_JABWMJ010000006.1"/>
</dbReference>
<accession>A0A7Y6NPI3</accession>
<dbReference type="AlphaFoldDB" id="A0A7Y6NPI3"/>
<comment type="caution">
    <text evidence="2">The sequence shown here is derived from an EMBL/GenBank/DDBJ whole genome shotgun (WGS) entry which is preliminary data.</text>
</comment>
<dbReference type="Proteomes" id="UP000529637">
    <property type="component" value="Unassembled WGS sequence"/>
</dbReference>
<dbReference type="EMBL" id="JABWMJ010000006">
    <property type="protein sequence ID" value="NUZ06968.1"/>
    <property type="molecule type" value="Genomic_DNA"/>
</dbReference>
<name>A0A7Y6NPI3_9BURK</name>
<evidence type="ECO:0000313" key="2">
    <source>
        <dbReference type="EMBL" id="NUZ06968.1"/>
    </source>
</evidence>
<dbReference type="PANTHER" id="PTHR38104">
    <property type="match status" value="1"/>
</dbReference>
<keyword evidence="3" id="KW-1185">Reference proteome</keyword>
<dbReference type="Gene3D" id="1.10.10.880">
    <property type="entry name" value="Anti sigma-E protein RseA, N-terminal domain"/>
    <property type="match status" value="1"/>
</dbReference>